<comment type="caution">
    <text evidence="1">The sequence shown here is derived from an EMBL/GenBank/DDBJ whole genome shotgun (WGS) entry which is preliminary data.</text>
</comment>
<proteinExistence type="predicted"/>
<evidence type="ECO:0000313" key="1">
    <source>
        <dbReference type="EMBL" id="MDH6284795.1"/>
    </source>
</evidence>
<name>A0ABT6MLH9_9NOCA</name>
<dbReference type="RefSeq" id="WP_280763984.1">
    <property type="nucleotide sequence ID" value="NZ_JARXVC010000027.1"/>
</dbReference>
<dbReference type="Proteomes" id="UP001160334">
    <property type="component" value="Unassembled WGS sequence"/>
</dbReference>
<organism evidence="1 2">
    <name type="scientific">Prescottella agglutinans</name>
    <dbReference type="NCBI Taxonomy" id="1644129"/>
    <lineage>
        <taxon>Bacteria</taxon>
        <taxon>Bacillati</taxon>
        <taxon>Actinomycetota</taxon>
        <taxon>Actinomycetes</taxon>
        <taxon>Mycobacteriales</taxon>
        <taxon>Nocardiaceae</taxon>
        <taxon>Prescottella</taxon>
    </lineage>
</organism>
<protein>
    <submittedName>
        <fullName evidence="1">Uncharacterized protein</fullName>
    </submittedName>
</protein>
<sequence length="105" mass="10703">MSEVWVDPGMLVDTARVVAVLGNGVDEAKPGSLQADSSMTGSRAMAACGTGSRAAARAVAVVGDGLRRWATTADRSAAEYTRVDEATAGRLVEVGRVLPVAGDGR</sequence>
<dbReference type="EMBL" id="JARXVC010000027">
    <property type="protein sequence ID" value="MDH6284795.1"/>
    <property type="molecule type" value="Genomic_DNA"/>
</dbReference>
<evidence type="ECO:0000313" key="2">
    <source>
        <dbReference type="Proteomes" id="UP001160334"/>
    </source>
</evidence>
<keyword evidence="2" id="KW-1185">Reference proteome</keyword>
<reference evidence="1 2" key="1">
    <citation type="submission" date="2023-04" db="EMBL/GenBank/DDBJ databases">
        <title>Forest soil microbial communities from Buena Vista Peninsula, Colon Province, Panama.</title>
        <authorList>
            <person name="Bouskill N."/>
        </authorList>
    </citation>
    <scope>NUCLEOTIDE SEQUENCE [LARGE SCALE GENOMIC DNA]</scope>
    <source>
        <strain evidence="1 2">CFH S0262</strain>
    </source>
</reference>
<accession>A0ABT6MLH9</accession>
<gene>
    <name evidence="1" type="ORF">M2280_006058</name>
</gene>